<dbReference type="Pfam" id="PF09331">
    <property type="entry name" value="DUF1985"/>
    <property type="match status" value="1"/>
</dbReference>
<accession>A0AAE0ADF6</accession>
<proteinExistence type="predicted"/>
<evidence type="ECO:0000313" key="3">
    <source>
        <dbReference type="EMBL" id="KAK3211272.1"/>
    </source>
</evidence>
<evidence type="ECO:0000256" key="1">
    <source>
        <dbReference type="SAM" id="Phobius"/>
    </source>
</evidence>
<dbReference type="AlphaFoldDB" id="A0AAE0ADF6"/>
<evidence type="ECO:0000313" key="4">
    <source>
        <dbReference type="Proteomes" id="UP001281410"/>
    </source>
</evidence>
<keyword evidence="1" id="KW-1133">Transmembrane helix</keyword>
<protein>
    <recommendedName>
        <fullName evidence="2">DUF1985 domain-containing protein</fullName>
    </recommendedName>
</protein>
<keyword evidence="1" id="KW-0812">Transmembrane</keyword>
<keyword evidence="1" id="KW-0472">Membrane</keyword>
<name>A0AAE0ADF6_9ROSI</name>
<dbReference type="PANTHER" id="PTHR48449">
    <property type="entry name" value="DUF1985 DOMAIN-CONTAINING PROTEIN"/>
    <property type="match status" value="1"/>
</dbReference>
<feature type="domain" description="DUF1985" evidence="2">
    <location>
        <begin position="3"/>
        <end position="60"/>
    </location>
</feature>
<gene>
    <name evidence="3" type="ORF">Dsin_015978</name>
</gene>
<feature type="transmembrane region" description="Helical" evidence="1">
    <location>
        <begin position="76"/>
        <end position="101"/>
    </location>
</feature>
<comment type="caution">
    <text evidence="3">The sequence shown here is derived from an EMBL/GenBank/DDBJ whole genome shotgun (WGS) entry which is preliminary data.</text>
</comment>
<reference evidence="3" key="1">
    <citation type="journal article" date="2023" name="Plant J.">
        <title>Genome sequences and population genomics provide insights into the demographic history, inbreeding, and mutation load of two 'living fossil' tree species of Dipteronia.</title>
        <authorList>
            <person name="Feng Y."/>
            <person name="Comes H.P."/>
            <person name="Chen J."/>
            <person name="Zhu S."/>
            <person name="Lu R."/>
            <person name="Zhang X."/>
            <person name="Li P."/>
            <person name="Qiu J."/>
            <person name="Olsen K.M."/>
            <person name="Qiu Y."/>
        </authorList>
    </citation>
    <scope>NUCLEOTIDE SEQUENCE</scope>
    <source>
        <strain evidence="3">NBL</strain>
    </source>
</reference>
<organism evidence="3 4">
    <name type="scientific">Dipteronia sinensis</name>
    <dbReference type="NCBI Taxonomy" id="43782"/>
    <lineage>
        <taxon>Eukaryota</taxon>
        <taxon>Viridiplantae</taxon>
        <taxon>Streptophyta</taxon>
        <taxon>Embryophyta</taxon>
        <taxon>Tracheophyta</taxon>
        <taxon>Spermatophyta</taxon>
        <taxon>Magnoliopsida</taxon>
        <taxon>eudicotyledons</taxon>
        <taxon>Gunneridae</taxon>
        <taxon>Pentapetalae</taxon>
        <taxon>rosids</taxon>
        <taxon>malvids</taxon>
        <taxon>Sapindales</taxon>
        <taxon>Sapindaceae</taxon>
        <taxon>Hippocastanoideae</taxon>
        <taxon>Acereae</taxon>
        <taxon>Dipteronia</taxon>
    </lineage>
</organism>
<evidence type="ECO:0000259" key="2">
    <source>
        <dbReference type="Pfam" id="PF09331"/>
    </source>
</evidence>
<sequence length="214" mass="24848">MSKGQWQQQFDAVKLCLIYMLNCVLIGAEERNFVPKWQLRLVDDLDAFNAFPWGSHVYKYSTFRFKMAILSRPPRYNIFGLAYALPVFAFEVISTLAMQFVTPRAVEQPFPRILRWDLTRRPRGEKLDKIFTAKAVPDHLERWFAEVISYVNPLRKEVSKSDRERQEQHHELVRMICTLQGTSIEIHTDEPRVDGATGVTAQQDICTQRATAAV</sequence>
<keyword evidence="4" id="KW-1185">Reference proteome</keyword>
<dbReference type="EMBL" id="JANJYJ010000005">
    <property type="protein sequence ID" value="KAK3211272.1"/>
    <property type="molecule type" value="Genomic_DNA"/>
</dbReference>
<dbReference type="InterPro" id="IPR015410">
    <property type="entry name" value="DUF1985"/>
</dbReference>
<dbReference type="PANTHER" id="PTHR48449:SF1">
    <property type="entry name" value="DUF1985 DOMAIN-CONTAINING PROTEIN"/>
    <property type="match status" value="1"/>
</dbReference>
<dbReference type="Proteomes" id="UP001281410">
    <property type="component" value="Unassembled WGS sequence"/>
</dbReference>